<accession>A0A0C3SEZ2</accession>
<keyword evidence="2" id="KW-1185">Reference proteome</keyword>
<dbReference type="Proteomes" id="UP000053257">
    <property type="component" value="Unassembled WGS sequence"/>
</dbReference>
<organism evidence="1 2">
    <name type="scientific">Phlebiopsis gigantea (strain 11061_1 CR5-6)</name>
    <name type="common">White-rot fungus</name>
    <name type="synonym">Peniophora gigantea</name>
    <dbReference type="NCBI Taxonomy" id="745531"/>
    <lineage>
        <taxon>Eukaryota</taxon>
        <taxon>Fungi</taxon>
        <taxon>Dikarya</taxon>
        <taxon>Basidiomycota</taxon>
        <taxon>Agaricomycotina</taxon>
        <taxon>Agaricomycetes</taxon>
        <taxon>Polyporales</taxon>
        <taxon>Phanerochaetaceae</taxon>
        <taxon>Phlebiopsis</taxon>
    </lineage>
</organism>
<dbReference type="AlphaFoldDB" id="A0A0C3SEZ2"/>
<dbReference type="HOGENOM" id="CLU_2850457_0_0_1"/>
<name>A0A0C3SEZ2_PHLG1</name>
<protein>
    <submittedName>
        <fullName evidence="1">Uncharacterized protein</fullName>
    </submittedName>
</protein>
<gene>
    <name evidence="1" type="ORF">PHLGIDRAFT_490710</name>
</gene>
<sequence length="65" mass="7239">MIKDGEDSLHFFSTAEKSGDRFVPCKAPNFNMSCDNCRSPLFDETRGETPCSPIPVPYSRTAISH</sequence>
<proteinExistence type="predicted"/>
<evidence type="ECO:0000313" key="1">
    <source>
        <dbReference type="EMBL" id="KIP11180.1"/>
    </source>
</evidence>
<dbReference type="OrthoDB" id="9970124at2759"/>
<dbReference type="EMBL" id="KN840448">
    <property type="protein sequence ID" value="KIP11180.1"/>
    <property type="molecule type" value="Genomic_DNA"/>
</dbReference>
<reference evidence="1 2" key="1">
    <citation type="journal article" date="2014" name="PLoS Genet.">
        <title>Analysis of the Phlebiopsis gigantea genome, transcriptome and secretome provides insight into its pioneer colonization strategies of wood.</title>
        <authorList>
            <person name="Hori C."/>
            <person name="Ishida T."/>
            <person name="Igarashi K."/>
            <person name="Samejima M."/>
            <person name="Suzuki H."/>
            <person name="Master E."/>
            <person name="Ferreira P."/>
            <person name="Ruiz-Duenas F.J."/>
            <person name="Held B."/>
            <person name="Canessa P."/>
            <person name="Larrondo L.F."/>
            <person name="Schmoll M."/>
            <person name="Druzhinina I.S."/>
            <person name="Kubicek C.P."/>
            <person name="Gaskell J.A."/>
            <person name="Kersten P."/>
            <person name="St John F."/>
            <person name="Glasner J."/>
            <person name="Sabat G."/>
            <person name="Splinter BonDurant S."/>
            <person name="Syed K."/>
            <person name="Yadav J."/>
            <person name="Mgbeahuruike A.C."/>
            <person name="Kovalchuk A."/>
            <person name="Asiegbu F.O."/>
            <person name="Lackner G."/>
            <person name="Hoffmeister D."/>
            <person name="Rencoret J."/>
            <person name="Gutierrez A."/>
            <person name="Sun H."/>
            <person name="Lindquist E."/>
            <person name="Barry K."/>
            <person name="Riley R."/>
            <person name="Grigoriev I.V."/>
            <person name="Henrissat B."/>
            <person name="Kues U."/>
            <person name="Berka R.M."/>
            <person name="Martinez A.T."/>
            <person name="Covert S.F."/>
            <person name="Blanchette R.A."/>
            <person name="Cullen D."/>
        </authorList>
    </citation>
    <scope>NUCLEOTIDE SEQUENCE [LARGE SCALE GENOMIC DNA]</scope>
    <source>
        <strain evidence="1 2">11061_1 CR5-6</strain>
    </source>
</reference>
<evidence type="ECO:0000313" key="2">
    <source>
        <dbReference type="Proteomes" id="UP000053257"/>
    </source>
</evidence>